<gene>
    <name evidence="4" type="ORF">ACFPL4_24680</name>
</gene>
<sequence length="116" mass="12062">MSPLTTIVQDTDTGPVLHIAGELDYSTAAELRETVTGLALRPGQRLVLDLAHLGFCDSSGITAFIVARNHATAAQAEIALVAVPGPVLRILRVTGLDQVFSLEPGTDAQNGRTASG</sequence>
<dbReference type="InterPro" id="IPR003658">
    <property type="entry name" value="Anti-sigma_ant"/>
</dbReference>
<protein>
    <recommendedName>
        <fullName evidence="2">Anti-sigma factor antagonist</fullName>
    </recommendedName>
</protein>
<dbReference type="EMBL" id="JBHSJE010000007">
    <property type="protein sequence ID" value="MFC4981514.1"/>
    <property type="molecule type" value="Genomic_DNA"/>
</dbReference>
<name>A0ABV9VFE8_STRAZ</name>
<dbReference type="Gene3D" id="3.30.750.24">
    <property type="entry name" value="STAS domain"/>
    <property type="match status" value="1"/>
</dbReference>
<evidence type="ECO:0000256" key="2">
    <source>
        <dbReference type="RuleBase" id="RU003749"/>
    </source>
</evidence>
<dbReference type="Proteomes" id="UP001595908">
    <property type="component" value="Unassembled WGS sequence"/>
</dbReference>
<proteinExistence type="inferred from homology"/>
<evidence type="ECO:0000313" key="4">
    <source>
        <dbReference type="EMBL" id="MFC4981514.1"/>
    </source>
</evidence>
<dbReference type="InterPro" id="IPR002645">
    <property type="entry name" value="STAS_dom"/>
</dbReference>
<comment type="caution">
    <text evidence="4">The sequence shown here is derived from an EMBL/GenBank/DDBJ whole genome shotgun (WGS) entry which is preliminary data.</text>
</comment>
<dbReference type="PANTHER" id="PTHR33495:SF2">
    <property type="entry name" value="ANTI-SIGMA FACTOR ANTAGONIST TM_1081-RELATED"/>
    <property type="match status" value="1"/>
</dbReference>
<comment type="similarity">
    <text evidence="1 2">Belongs to the anti-sigma-factor antagonist family.</text>
</comment>
<keyword evidence="5" id="KW-1185">Reference proteome</keyword>
<dbReference type="CDD" id="cd07043">
    <property type="entry name" value="STAS_anti-anti-sigma_factors"/>
    <property type="match status" value="1"/>
</dbReference>
<evidence type="ECO:0000313" key="5">
    <source>
        <dbReference type="Proteomes" id="UP001595908"/>
    </source>
</evidence>
<dbReference type="PANTHER" id="PTHR33495">
    <property type="entry name" value="ANTI-SIGMA FACTOR ANTAGONIST TM_1081-RELATED-RELATED"/>
    <property type="match status" value="1"/>
</dbReference>
<dbReference type="RefSeq" id="WP_033301354.1">
    <property type="nucleotide sequence ID" value="NZ_JBFAGR010000007.1"/>
</dbReference>
<dbReference type="PROSITE" id="PS50801">
    <property type="entry name" value="STAS"/>
    <property type="match status" value="1"/>
</dbReference>
<feature type="domain" description="STAS" evidence="3">
    <location>
        <begin position="16"/>
        <end position="101"/>
    </location>
</feature>
<organism evidence="4 5">
    <name type="scientific">Streptomyces atroolivaceus</name>
    <dbReference type="NCBI Taxonomy" id="66869"/>
    <lineage>
        <taxon>Bacteria</taxon>
        <taxon>Bacillati</taxon>
        <taxon>Actinomycetota</taxon>
        <taxon>Actinomycetes</taxon>
        <taxon>Kitasatosporales</taxon>
        <taxon>Streptomycetaceae</taxon>
        <taxon>Streptomyces</taxon>
    </lineage>
</organism>
<dbReference type="SUPFAM" id="SSF52091">
    <property type="entry name" value="SpoIIaa-like"/>
    <property type="match status" value="1"/>
</dbReference>
<dbReference type="GeneID" id="31234259"/>
<dbReference type="InterPro" id="IPR036513">
    <property type="entry name" value="STAS_dom_sf"/>
</dbReference>
<evidence type="ECO:0000256" key="1">
    <source>
        <dbReference type="ARBA" id="ARBA00009013"/>
    </source>
</evidence>
<dbReference type="Pfam" id="PF01740">
    <property type="entry name" value="STAS"/>
    <property type="match status" value="1"/>
</dbReference>
<dbReference type="NCBIfam" id="TIGR00377">
    <property type="entry name" value="ant_ant_sig"/>
    <property type="match status" value="1"/>
</dbReference>
<evidence type="ECO:0000259" key="3">
    <source>
        <dbReference type="PROSITE" id="PS50801"/>
    </source>
</evidence>
<accession>A0ABV9VFE8</accession>
<reference evidence="5" key="1">
    <citation type="journal article" date="2019" name="Int. J. Syst. Evol. Microbiol.">
        <title>The Global Catalogue of Microorganisms (GCM) 10K type strain sequencing project: providing services to taxonomists for standard genome sequencing and annotation.</title>
        <authorList>
            <consortium name="The Broad Institute Genomics Platform"/>
            <consortium name="The Broad Institute Genome Sequencing Center for Infectious Disease"/>
            <person name="Wu L."/>
            <person name="Ma J."/>
        </authorList>
    </citation>
    <scope>NUCLEOTIDE SEQUENCE [LARGE SCALE GENOMIC DNA]</scope>
    <source>
        <strain evidence="5">ICMP 257</strain>
    </source>
</reference>